<evidence type="ECO:0000256" key="1">
    <source>
        <dbReference type="SAM" id="Coils"/>
    </source>
</evidence>
<dbReference type="PANTHER" id="PTHR48200">
    <property type="entry name" value="PROTEIN, PUTATIVE-RELATED"/>
    <property type="match status" value="1"/>
</dbReference>
<dbReference type="AlphaFoldDB" id="A0A7J9N946"/>
<keyword evidence="3" id="KW-1185">Reference proteome</keyword>
<dbReference type="PANTHER" id="PTHR48200:SF1">
    <property type="entry name" value="AMINOTRANSFERASE-LIKE PLANT MOBILE DOMAIN-CONTAINING PROTEIN"/>
    <property type="match status" value="1"/>
</dbReference>
<feature type="coiled-coil region" evidence="1">
    <location>
        <begin position="159"/>
        <end position="214"/>
    </location>
</feature>
<evidence type="ECO:0000313" key="2">
    <source>
        <dbReference type="EMBL" id="MBA0879704.1"/>
    </source>
</evidence>
<sequence>MEGYVSKLWDFNRISVTQNNLKELKEVDLVLTVEEYTLLHCPRIQANKGYSRAANIPTFLKKIMSITGMSEQWRAVGYGPLLVLRQYRSRQFISTMLGIKRLESNPQMKRFAANPMTILEYDWWWGKRVNNNITVSSQENTRPIEEHLQVVPSKLETIKQDFEKRSSELGKKIEQLKEEKMHLGLDVDVQKLEAEKMRKGKNKAEKDLDSLKIDYKKLPLSIRTIGLGKTSK</sequence>
<dbReference type="Proteomes" id="UP000593576">
    <property type="component" value="Unassembled WGS sequence"/>
</dbReference>
<reference evidence="2 3" key="1">
    <citation type="journal article" date="2019" name="Genome Biol. Evol.">
        <title>Insights into the evolution of the New World diploid cottons (Gossypium, subgenus Houzingenia) based on genome sequencing.</title>
        <authorList>
            <person name="Grover C.E."/>
            <person name="Arick M.A. 2nd"/>
            <person name="Thrash A."/>
            <person name="Conover J.L."/>
            <person name="Sanders W.S."/>
            <person name="Peterson D.G."/>
            <person name="Frelichowski J.E."/>
            <person name="Scheffler J.A."/>
            <person name="Scheffler B.E."/>
            <person name="Wendel J.F."/>
        </authorList>
    </citation>
    <scope>NUCLEOTIDE SEQUENCE [LARGE SCALE GENOMIC DNA]</scope>
    <source>
        <strain evidence="2">1</strain>
        <tissue evidence="2">Leaf</tissue>
    </source>
</reference>
<gene>
    <name evidence="2" type="ORF">Goshw_029943</name>
</gene>
<protein>
    <recommendedName>
        <fullName evidence="4">Aminotransferase-like plant mobile domain-containing protein</fullName>
    </recommendedName>
</protein>
<comment type="caution">
    <text evidence="2">The sequence shown here is derived from an EMBL/GenBank/DDBJ whole genome shotgun (WGS) entry which is preliminary data.</text>
</comment>
<accession>A0A7J9N946</accession>
<evidence type="ECO:0008006" key="4">
    <source>
        <dbReference type="Google" id="ProtNLM"/>
    </source>
</evidence>
<evidence type="ECO:0000313" key="3">
    <source>
        <dbReference type="Proteomes" id="UP000593576"/>
    </source>
</evidence>
<name>A0A7J9N946_GOSSC</name>
<dbReference type="EMBL" id="JABFAF010276144">
    <property type="protein sequence ID" value="MBA0879704.1"/>
    <property type="molecule type" value="Genomic_DNA"/>
</dbReference>
<keyword evidence="1" id="KW-0175">Coiled coil</keyword>
<organism evidence="2 3">
    <name type="scientific">Gossypium schwendimanii</name>
    <name type="common">Cotton</name>
    <dbReference type="NCBI Taxonomy" id="34291"/>
    <lineage>
        <taxon>Eukaryota</taxon>
        <taxon>Viridiplantae</taxon>
        <taxon>Streptophyta</taxon>
        <taxon>Embryophyta</taxon>
        <taxon>Tracheophyta</taxon>
        <taxon>Spermatophyta</taxon>
        <taxon>Magnoliopsida</taxon>
        <taxon>eudicotyledons</taxon>
        <taxon>Gunneridae</taxon>
        <taxon>Pentapetalae</taxon>
        <taxon>rosids</taxon>
        <taxon>malvids</taxon>
        <taxon>Malvales</taxon>
        <taxon>Malvaceae</taxon>
        <taxon>Malvoideae</taxon>
        <taxon>Gossypium</taxon>
    </lineage>
</organism>
<proteinExistence type="predicted"/>